<dbReference type="Gramene" id="RZC57873">
    <property type="protein sequence ID" value="RZC57873"/>
    <property type="gene ID" value="C5167_005165"/>
</dbReference>
<dbReference type="OMA" id="FKEGQGW"/>
<dbReference type="OrthoDB" id="45365at2759"/>
<dbReference type="InterPro" id="IPR011043">
    <property type="entry name" value="Gal_Oxase/kelch_b-propeller"/>
</dbReference>
<dbReference type="EMBL" id="CM010718">
    <property type="protein sequence ID" value="RZC57873.1"/>
    <property type="molecule type" value="Genomic_DNA"/>
</dbReference>
<evidence type="ECO:0000313" key="4">
    <source>
        <dbReference type="Proteomes" id="UP000316621"/>
    </source>
</evidence>
<accession>A0A4Y7J9U3</accession>
<dbReference type="InterPro" id="IPR044832">
    <property type="entry name" value="NRP-like"/>
</dbReference>
<dbReference type="PROSITE" id="PS51222">
    <property type="entry name" value="DCD"/>
    <property type="match status" value="1"/>
</dbReference>
<gene>
    <name evidence="3" type="ORF">C5167_005165</name>
</gene>
<organism evidence="3 4">
    <name type="scientific">Papaver somniferum</name>
    <name type="common">Opium poppy</name>
    <dbReference type="NCBI Taxonomy" id="3469"/>
    <lineage>
        <taxon>Eukaryota</taxon>
        <taxon>Viridiplantae</taxon>
        <taxon>Streptophyta</taxon>
        <taxon>Embryophyta</taxon>
        <taxon>Tracheophyta</taxon>
        <taxon>Spermatophyta</taxon>
        <taxon>Magnoliopsida</taxon>
        <taxon>Ranunculales</taxon>
        <taxon>Papaveraceae</taxon>
        <taxon>Papaveroideae</taxon>
        <taxon>Papaver</taxon>
    </lineage>
</organism>
<dbReference type="PANTHER" id="PTHR46034:SF7">
    <property type="entry name" value="INFLUENZA VIRUS NS1A-BINDING PROTEIN"/>
    <property type="match status" value="1"/>
</dbReference>
<dbReference type="InterPro" id="IPR013989">
    <property type="entry name" value="Dev_and_cell_death_domain"/>
</dbReference>
<feature type="compositionally biased region" description="Polar residues" evidence="1">
    <location>
        <begin position="1"/>
        <end position="25"/>
    </location>
</feature>
<dbReference type="SMART" id="SM00612">
    <property type="entry name" value="Kelch"/>
    <property type="match status" value="5"/>
</dbReference>
<dbReference type="Gene3D" id="2.120.10.80">
    <property type="entry name" value="Kelch-type beta propeller"/>
    <property type="match status" value="1"/>
</dbReference>
<dbReference type="SUPFAM" id="SSF50965">
    <property type="entry name" value="Galactose oxidase, central domain"/>
    <property type="match status" value="1"/>
</dbReference>
<feature type="domain" description="DCD" evidence="2">
    <location>
        <begin position="35"/>
        <end position="168"/>
    </location>
</feature>
<dbReference type="Pfam" id="PF10539">
    <property type="entry name" value="Dev_Cell_Death"/>
    <property type="match status" value="1"/>
</dbReference>
<feature type="region of interest" description="Disordered" evidence="1">
    <location>
        <begin position="1"/>
        <end position="28"/>
    </location>
</feature>
<protein>
    <recommendedName>
        <fullName evidence="2">DCD domain-containing protein</fullName>
    </recommendedName>
</protein>
<reference evidence="3 4" key="1">
    <citation type="journal article" date="2018" name="Science">
        <title>The opium poppy genome and morphinan production.</title>
        <authorList>
            <person name="Guo L."/>
            <person name="Winzer T."/>
            <person name="Yang X."/>
            <person name="Li Y."/>
            <person name="Ning Z."/>
            <person name="He Z."/>
            <person name="Teodor R."/>
            <person name="Lu Y."/>
            <person name="Bowser T.A."/>
            <person name="Graham I.A."/>
            <person name="Ye K."/>
        </authorList>
    </citation>
    <scope>NUCLEOTIDE SEQUENCE [LARGE SCALE GENOMIC DNA]</scope>
    <source>
        <strain evidence="4">cv. HN1</strain>
        <tissue evidence="3">Leaves</tissue>
    </source>
</reference>
<evidence type="ECO:0000256" key="1">
    <source>
        <dbReference type="SAM" id="MobiDB-lite"/>
    </source>
</evidence>
<evidence type="ECO:0000259" key="2">
    <source>
        <dbReference type="PROSITE" id="PS51222"/>
    </source>
</evidence>
<evidence type="ECO:0000313" key="3">
    <source>
        <dbReference type="EMBL" id="RZC57873.1"/>
    </source>
</evidence>
<sequence length="708" mass="78869">MGAGRQTQTTFPFSEGGQKNSSISNPGKMRNLRKIDLGGVIFGCTRHTMKECLSNQIFGLPGVHFSYIKNIEPGLPLFLFNYTDRQLLGIYEAASNGEMNINPYGWSQDGHERTQYPAQVRICVRRQCKPLSENQYRPIIAGNYYTKVHFRFELDHAQTSGLISLFEKLPKPVPVNPQISCPPIWVSKHDKKAENENAWTSVSDGCFAQSDHANIMMGSQTEIPQYSSKGNILQDMNSNLDVNLDWNSSTMQLDRFNLESSSLNAVPSEDKDHQNLQPGLHTVEWGDDEELVVEREQVKCHPTDYEENVAVPCEGKTTSLGFDCEPKVPSFTLDKHEEVTINSSVLQSLMCQLRQEFEELKVQQLQKTSLLEKKLTESQIQVKQLNIRVKELESQLVPSVACVKSSAAKETSKELIDELSLGVNELLFLIGGFDGTSWLSAMDCYSPSSDSMRSLRPMNLVRSYAAASALNGEIYVFGGGDGTSWYDTVESYNPQRNEWTPRPSLTHKKGCLGGVTLHNKIYAIGGGDGVNCYSDVEMFDPVVGTWIRTQSMLHQRFSGAAAELNGVVYASGGFDGDNYLNSVERFDPREVVSWSRIPSMNTRRGCHSLVVLNEKLYALGGYDGSKMISSVEVYDPRMQLWIAHQNMKEPRGYSSAAVVGDTIFAISGLKEGKMVIDTVECYNEGHGWQVSSNLKCAGKRCFSTGLVV</sequence>
<keyword evidence="4" id="KW-1185">Reference proteome</keyword>
<dbReference type="InterPro" id="IPR006652">
    <property type="entry name" value="Kelch_1"/>
</dbReference>
<dbReference type="SMART" id="SM00767">
    <property type="entry name" value="DCD"/>
    <property type="match status" value="1"/>
</dbReference>
<dbReference type="Pfam" id="PF01344">
    <property type="entry name" value="Kelch_1"/>
    <property type="match status" value="4"/>
</dbReference>
<name>A0A4Y7J9U3_PAPSO</name>
<proteinExistence type="predicted"/>
<dbReference type="InterPro" id="IPR015915">
    <property type="entry name" value="Kelch-typ_b-propeller"/>
</dbReference>
<dbReference type="Proteomes" id="UP000316621">
    <property type="component" value="Chromosome 4"/>
</dbReference>
<dbReference type="GO" id="GO:0034976">
    <property type="term" value="P:response to endoplasmic reticulum stress"/>
    <property type="evidence" value="ECO:0007669"/>
    <property type="project" value="InterPro"/>
</dbReference>
<dbReference type="AlphaFoldDB" id="A0A4Y7J9U3"/>
<dbReference type="PANTHER" id="PTHR46034">
    <property type="match status" value="1"/>
</dbReference>